<dbReference type="Pfam" id="PF11160">
    <property type="entry name" value="Hva1_TUDOR"/>
    <property type="match status" value="1"/>
</dbReference>
<feature type="domain" description="Hypervirulence associated protein TUDOR" evidence="1">
    <location>
        <begin position="8"/>
        <end position="69"/>
    </location>
</feature>
<gene>
    <name evidence="2" type="ORF">RBEMOGI_0499</name>
</gene>
<dbReference type="RefSeq" id="WP_011477652.1">
    <property type="nucleotide sequence ID" value="NZ_LAOJ01000001.1"/>
</dbReference>
<accession>A0A0F3QH22</accession>
<dbReference type="Proteomes" id="UP000033689">
    <property type="component" value="Unassembled WGS sequence"/>
</dbReference>
<evidence type="ECO:0000259" key="1">
    <source>
        <dbReference type="Pfam" id="PF11160"/>
    </source>
</evidence>
<proteinExistence type="predicted"/>
<organism evidence="2 3">
    <name type="scientific">Rickettsia bellii str. RML Mogi</name>
    <dbReference type="NCBI Taxonomy" id="1359194"/>
    <lineage>
        <taxon>Bacteria</taxon>
        <taxon>Pseudomonadati</taxon>
        <taxon>Pseudomonadota</taxon>
        <taxon>Alphaproteobacteria</taxon>
        <taxon>Rickettsiales</taxon>
        <taxon>Rickettsiaceae</taxon>
        <taxon>Rickettsieae</taxon>
        <taxon>Rickettsia</taxon>
        <taxon>belli group</taxon>
    </lineage>
</organism>
<sequence>MSNFHKEGSTVFWKWYGKKLKGTVQKVYYDPIIKKIKDKEIKRNASEQNPAYYIKGDNDKHVLKLHSELINI</sequence>
<dbReference type="PATRIC" id="fig|1359194.3.peg.510"/>
<evidence type="ECO:0000313" key="3">
    <source>
        <dbReference type="Proteomes" id="UP000033689"/>
    </source>
</evidence>
<dbReference type="InterPro" id="IPR021331">
    <property type="entry name" value="Hva1_TUDOR"/>
</dbReference>
<dbReference type="AlphaFoldDB" id="A0A0F3QH22"/>
<name>A0A0F3QH22_RICBE</name>
<comment type="caution">
    <text evidence="2">The sequence shown here is derived from an EMBL/GenBank/DDBJ whole genome shotgun (WGS) entry which is preliminary data.</text>
</comment>
<reference evidence="2 3" key="1">
    <citation type="submission" date="2015-02" db="EMBL/GenBank/DDBJ databases">
        <title>Genome Sequencing of Rickettsiales.</title>
        <authorList>
            <person name="Daugherty S.C."/>
            <person name="Su Q."/>
            <person name="Abolude K."/>
            <person name="Beier-Sexton M."/>
            <person name="Carlyon J.A."/>
            <person name="Carter R."/>
            <person name="Day N.P."/>
            <person name="Dumler S.J."/>
            <person name="Dyachenko V."/>
            <person name="Godinez A."/>
            <person name="Kurtti T.J."/>
            <person name="Lichay M."/>
            <person name="Mullins K.E."/>
            <person name="Ott S."/>
            <person name="Pappas-Brown V."/>
            <person name="Paris D.H."/>
            <person name="Patel P."/>
            <person name="Richards A.L."/>
            <person name="Sadzewicz L."/>
            <person name="Sears K."/>
            <person name="Seidman D."/>
            <person name="Sengamalay N."/>
            <person name="Stenos J."/>
            <person name="Tallon L.J."/>
            <person name="Vincent G."/>
            <person name="Fraser C.M."/>
            <person name="Munderloh U."/>
            <person name="Dunning-Hotopp J.C."/>
        </authorList>
    </citation>
    <scope>NUCLEOTIDE SEQUENCE [LARGE SCALE GENOMIC DNA]</scope>
    <source>
        <strain evidence="2 3">RML Mogi</strain>
    </source>
</reference>
<evidence type="ECO:0000313" key="2">
    <source>
        <dbReference type="EMBL" id="KJV91885.1"/>
    </source>
</evidence>
<dbReference type="EMBL" id="LAOJ01000001">
    <property type="protein sequence ID" value="KJV91885.1"/>
    <property type="molecule type" value="Genomic_DNA"/>
</dbReference>
<protein>
    <recommendedName>
        <fullName evidence="1">Hypervirulence associated protein TUDOR domain-containing protein</fullName>
    </recommendedName>
</protein>